<protein>
    <submittedName>
        <fullName evidence="9">RagB/SusD family nutrient uptake outer membrane protein</fullName>
    </submittedName>
</protein>
<dbReference type="PROSITE" id="PS51257">
    <property type="entry name" value="PROKAR_LIPOPROTEIN"/>
    <property type="match status" value="1"/>
</dbReference>
<feature type="chain" id="PRO_5047172728" evidence="6">
    <location>
        <begin position="34"/>
        <end position="468"/>
    </location>
</feature>
<proteinExistence type="inferred from homology"/>
<evidence type="ECO:0000259" key="8">
    <source>
        <dbReference type="Pfam" id="PF14322"/>
    </source>
</evidence>
<evidence type="ECO:0000256" key="4">
    <source>
        <dbReference type="ARBA" id="ARBA00023136"/>
    </source>
</evidence>
<feature type="domain" description="SusD-like N-terminal" evidence="8">
    <location>
        <begin position="98"/>
        <end position="235"/>
    </location>
</feature>
<dbReference type="SUPFAM" id="SSF48452">
    <property type="entry name" value="TPR-like"/>
    <property type="match status" value="1"/>
</dbReference>
<evidence type="ECO:0000256" key="1">
    <source>
        <dbReference type="ARBA" id="ARBA00004442"/>
    </source>
</evidence>
<dbReference type="CDD" id="cd08977">
    <property type="entry name" value="SusD"/>
    <property type="match status" value="1"/>
</dbReference>
<comment type="subcellular location">
    <subcellularLocation>
        <location evidence="1">Cell outer membrane</location>
    </subcellularLocation>
</comment>
<feature type="domain" description="RagB/SusD" evidence="7">
    <location>
        <begin position="325"/>
        <end position="468"/>
    </location>
</feature>
<dbReference type="Pfam" id="PF07980">
    <property type="entry name" value="SusD_RagB"/>
    <property type="match status" value="1"/>
</dbReference>
<dbReference type="InterPro" id="IPR011990">
    <property type="entry name" value="TPR-like_helical_dom_sf"/>
</dbReference>
<keyword evidence="10" id="KW-1185">Reference proteome</keyword>
<keyword evidence="4" id="KW-0472">Membrane</keyword>
<evidence type="ECO:0000259" key="7">
    <source>
        <dbReference type="Pfam" id="PF07980"/>
    </source>
</evidence>
<evidence type="ECO:0000256" key="5">
    <source>
        <dbReference type="ARBA" id="ARBA00023237"/>
    </source>
</evidence>
<reference evidence="9 10" key="1">
    <citation type="submission" date="2021-03" db="EMBL/GenBank/DDBJ databases">
        <title>Flavobacterium Flabelliformis Sp. Nov. And Flavobacterium Geliluteum Sp. Nov., Two Novel Multidrug Resistant Psychrophilic Species Isolated From Antarctica.</title>
        <authorList>
            <person name="Kralova S."/>
            <person name="Busse H.J."/>
            <person name="Bezdicek M."/>
            <person name="Nykrynova M."/>
            <person name="Kroupova E."/>
            <person name="Krsek D."/>
            <person name="Sedlacek I."/>
        </authorList>
    </citation>
    <scope>NUCLEOTIDE SEQUENCE [LARGE SCALE GENOMIC DNA]</scope>
    <source>
        <strain evidence="9 10">P4023</strain>
    </source>
</reference>
<evidence type="ECO:0000256" key="2">
    <source>
        <dbReference type="ARBA" id="ARBA00006275"/>
    </source>
</evidence>
<comment type="caution">
    <text evidence="9">The sequence shown here is derived from an EMBL/GenBank/DDBJ whole genome shotgun (WGS) entry which is preliminary data.</text>
</comment>
<dbReference type="InterPro" id="IPR012944">
    <property type="entry name" value="SusD_RagB_dom"/>
</dbReference>
<dbReference type="Gene3D" id="1.25.40.390">
    <property type="match status" value="1"/>
</dbReference>
<gene>
    <name evidence="9" type="ORF">J3S90_09590</name>
</gene>
<dbReference type="EMBL" id="JAGFBU010000003">
    <property type="protein sequence ID" value="MBP4142055.1"/>
    <property type="molecule type" value="Genomic_DNA"/>
</dbReference>
<dbReference type="Proteomes" id="UP000674217">
    <property type="component" value="Unassembled WGS sequence"/>
</dbReference>
<evidence type="ECO:0000313" key="9">
    <source>
        <dbReference type="EMBL" id="MBP4142055.1"/>
    </source>
</evidence>
<feature type="signal peptide" evidence="6">
    <location>
        <begin position="1"/>
        <end position="33"/>
    </location>
</feature>
<keyword evidence="5" id="KW-0998">Cell outer membrane</keyword>
<comment type="similarity">
    <text evidence="2">Belongs to the SusD family.</text>
</comment>
<dbReference type="Pfam" id="PF14322">
    <property type="entry name" value="SusD-like_3"/>
    <property type="match status" value="1"/>
</dbReference>
<dbReference type="InterPro" id="IPR033985">
    <property type="entry name" value="SusD-like_N"/>
</dbReference>
<name>A0ABS5CTW6_9FLAO</name>
<evidence type="ECO:0000256" key="3">
    <source>
        <dbReference type="ARBA" id="ARBA00022729"/>
    </source>
</evidence>
<evidence type="ECO:0000313" key="10">
    <source>
        <dbReference type="Proteomes" id="UP000674217"/>
    </source>
</evidence>
<organism evidence="9 10">
    <name type="scientific">Flavobacterium flabelliforme</name>
    <dbReference type="NCBI Taxonomy" id="2816119"/>
    <lineage>
        <taxon>Bacteria</taxon>
        <taxon>Pseudomonadati</taxon>
        <taxon>Bacteroidota</taxon>
        <taxon>Flavobacteriia</taxon>
        <taxon>Flavobacteriales</taxon>
        <taxon>Flavobacteriaceae</taxon>
        <taxon>Flavobacterium</taxon>
    </lineage>
</organism>
<sequence>MKTNNILFLAQQLYRSCCTLLLLLLLMSGSSCDDFVTVSLPNSQLTGTTVFESSLTANAAIAQVYIQLRDAGILTGLSTGSPSTLALYADETQDYTTGLTLPTYQNALTADNATVASLWNISYSQIYKANSILEGVTNSTALPETTRSQLKGEALFIRALVHFYLGNIYGAVPYVTKTDYEINRHLPRVPLQEVYKAVAQDLEAATFLIAEDYSTPERVRPNKMTVQALLARTYLYMGLNAEASNAASAVLNSSLYVWEPNLDKIFLKNSTTTIWQFAPPSSGRNSYEGGTFIFVSGPPPSTALRNDFIASFELGDQRKTSWTKAVLKGSSTWYHSFKYKQRSTTASSQEYSIVFRLAEQYLIRAEARAKQGDLIGAKEDLNKIRNTAGLSNTTAVTESTLLDEVIKQRRFEFFTEYGHRFFDLKRSGTINAVLSVSKPGWNATDVLWPIPINELNANPNLLPQNLGY</sequence>
<evidence type="ECO:0000256" key="6">
    <source>
        <dbReference type="SAM" id="SignalP"/>
    </source>
</evidence>
<keyword evidence="3 6" id="KW-0732">Signal</keyword>
<dbReference type="RefSeq" id="WP_188050784.1">
    <property type="nucleotide sequence ID" value="NZ_JAGFBU010000003.1"/>
</dbReference>
<accession>A0ABS5CTW6</accession>